<evidence type="ECO:0000256" key="4">
    <source>
        <dbReference type="ARBA" id="ARBA00023186"/>
    </source>
</evidence>
<feature type="region of interest" description="Disordered" evidence="6">
    <location>
        <begin position="41"/>
        <end position="172"/>
    </location>
</feature>
<evidence type="ECO:0000256" key="3">
    <source>
        <dbReference type="ARBA" id="ARBA00008057"/>
    </source>
</evidence>
<comment type="caution">
    <text evidence="8">The sequence shown here is derived from an EMBL/GenBank/DDBJ whole genome shotgun (WGS) entry which is preliminary data.</text>
</comment>
<dbReference type="SMART" id="SM01082">
    <property type="entry name" value="CHZ"/>
    <property type="match status" value="1"/>
</dbReference>
<evidence type="ECO:0000313" key="9">
    <source>
        <dbReference type="Proteomes" id="UP000789739"/>
    </source>
</evidence>
<keyword evidence="9" id="KW-1185">Reference proteome</keyword>
<dbReference type="InterPro" id="IPR019098">
    <property type="entry name" value="Histone_chaperone_domain_CHZ"/>
</dbReference>
<comment type="function">
    <text evidence="1">Forms a chaperone-bound H2A.Z-H2B complex that acts as a source for SWR1 complex-dependent H2A to H2A.Z histone replacement in chromatin.</text>
</comment>
<dbReference type="OrthoDB" id="2161408at2759"/>
<dbReference type="AlphaFoldDB" id="A0A9N8VSG2"/>
<evidence type="ECO:0000259" key="7">
    <source>
        <dbReference type="SMART" id="SM01082"/>
    </source>
</evidence>
<proteinExistence type="inferred from homology"/>
<dbReference type="EMBL" id="CAJVPI010000043">
    <property type="protein sequence ID" value="CAG8465015.1"/>
    <property type="molecule type" value="Genomic_DNA"/>
</dbReference>
<feature type="region of interest" description="Disordered" evidence="6">
    <location>
        <begin position="1"/>
        <end position="24"/>
    </location>
</feature>
<sequence length="212" mass="23225">MSEKRKKLEELAAKRKAEQADETNQNVFLIPLYALFNVITSSSGTSAGPSKKISAGGTMRSSAKPAAAPPRTNAKPFSGRRLNEDDYDEGDGFIVDDDEDEVTTSSSDSEDYTSEPSGSDEALSKKRKKSGSTRSRKKIKGKPKKKVSSDDESDDVMRQKQKSRTVDDEVYDSDEIKQDAADLDASNIITGGRRTRGKKIDFSVFGPDPEDE</sequence>
<evidence type="ECO:0000256" key="2">
    <source>
        <dbReference type="ARBA" id="ARBA00004123"/>
    </source>
</evidence>
<comment type="subcellular location">
    <subcellularLocation>
        <location evidence="2">Nucleus</location>
    </subcellularLocation>
</comment>
<dbReference type="Proteomes" id="UP000789739">
    <property type="component" value="Unassembled WGS sequence"/>
</dbReference>
<keyword evidence="4" id="KW-0143">Chaperone</keyword>
<name>A0A9N8VSG2_9GLOM</name>
<reference evidence="8" key="1">
    <citation type="submission" date="2021-06" db="EMBL/GenBank/DDBJ databases">
        <authorList>
            <person name="Kallberg Y."/>
            <person name="Tangrot J."/>
            <person name="Rosling A."/>
        </authorList>
    </citation>
    <scope>NUCLEOTIDE SEQUENCE</scope>
    <source>
        <strain evidence="8">BR232B</strain>
    </source>
</reference>
<dbReference type="Pfam" id="PF09649">
    <property type="entry name" value="CHZ"/>
    <property type="match status" value="1"/>
</dbReference>
<gene>
    <name evidence="8" type="ORF">PBRASI_LOCUS785</name>
</gene>
<organism evidence="8 9">
    <name type="scientific">Paraglomus brasilianum</name>
    <dbReference type="NCBI Taxonomy" id="144538"/>
    <lineage>
        <taxon>Eukaryota</taxon>
        <taxon>Fungi</taxon>
        <taxon>Fungi incertae sedis</taxon>
        <taxon>Mucoromycota</taxon>
        <taxon>Glomeromycotina</taxon>
        <taxon>Glomeromycetes</taxon>
        <taxon>Paraglomerales</taxon>
        <taxon>Paraglomeraceae</taxon>
        <taxon>Paraglomus</taxon>
    </lineage>
</organism>
<comment type="similarity">
    <text evidence="3">Belongs to the CHZ1 family.</text>
</comment>
<feature type="domain" description="Histone chaperone" evidence="7">
    <location>
        <begin position="174"/>
        <end position="211"/>
    </location>
</feature>
<evidence type="ECO:0000256" key="5">
    <source>
        <dbReference type="ARBA" id="ARBA00023242"/>
    </source>
</evidence>
<evidence type="ECO:0000256" key="6">
    <source>
        <dbReference type="SAM" id="MobiDB-lite"/>
    </source>
</evidence>
<feature type="compositionally biased region" description="Acidic residues" evidence="6">
    <location>
        <begin position="85"/>
        <end position="113"/>
    </location>
</feature>
<feature type="compositionally biased region" description="Basic residues" evidence="6">
    <location>
        <begin position="125"/>
        <end position="146"/>
    </location>
</feature>
<evidence type="ECO:0000313" key="8">
    <source>
        <dbReference type="EMBL" id="CAG8465015.1"/>
    </source>
</evidence>
<protein>
    <submittedName>
        <fullName evidence="8">8756_t:CDS:1</fullName>
    </submittedName>
</protein>
<keyword evidence="5" id="KW-0539">Nucleus</keyword>
<feature type="compositionally biased region" description="Basic and acidic residues" evidence="6">
    <location>
        <begin position="1"/>
        <end position="19"/>
    </location>
</feature>
<evidence type="ECO:0000256" key="1">
    <source>
        <dbReference type="ARBA" id="ARBA00002212"/>
    </source>
</evidence>
<accession>A0A9N8VSG2</accession>
<dbReference type="GO" id="GO:0005634">
    <property type="term" value="C:nucleus"/>
    <property type="evidence" value="ECO:0007669"/>
    <property type="project" value="UniProtKB-SubCell"/>
</dbReference>